<feature type="region of interest" description="Disordered" evidence="1">
    <location>
        <begin position="141"/>
        <end position="171"/>
    </location>
</feature>
<dbReference type="Proteomes" id="UP000219482">
    <property type="component" value="Unassembled WGS sequence"/>
</dbReference>
<feature type="transmembrane region" description="Helical" evidence="2">
    <location>
        <begin position="24"/>
        <end position="44"/>
    </location>
</feature>
<feature type="transmembrane region" description="Helical" evidence="2">
    <location>
        <begin position="50"/>
        <end position="71"/>
    </location>
</feature>
<dbReference type="OrthoDB" id="5192214at2"/>
<evidence type="ECO:0000256" key="1">
    <source>
        <dbReference type="SAM" id="MobiDB-lite"/>
    </source>
</evidence>
<evidence type="ECO:0000313" key="4">
    <source>
        <dbReference type="Proteomes" id="UP000219482"/>
    </source>
</evidence>
<name>A0A286GE23_9ACTN</name>
<reference evidence="4" key="1">
    <citation type="submission" date="2017-09" db="EMBL/GenBank/DDBJ databases">
        <authorList>
            <person name="Varghese N."/>
            <person name="Submissions S."/>
        </authorList>
    </citation>
    <scope>NUCLEOTIDE SEQUENCE [LARGE SCALE GENOMIC DNA]</scope>
    <source>
        <strain evidence="4">DSM 44270</strain>
    </source>
</reference>
<dbReference type="RefSeq" id="WP_097182120.1">
    <property type="nucleotide sequence ID" value="NZ_OCNK01000001.1"/>
</dbReference>
<sequence>MTRPPGGSTGGDAAWDISFLRPGLLATAAAAVVAAPVAGVVGGWGSAVAVLAGAATVAVFFCVSAVVIARAGRIDDSLALPAALGTFLVKALVLFLVLGSIPEDGWLDRLALAWTVIAATFLWSGVQARWVWTRQLYYAPPPSPPSAAPSASAAGAGGVPRPDPEKPASRG</sequence>
<organism evidence="3 4">
    <name type="scientific">Blastococcus haudaquaticus</name>
    <dbReference type="NCBI Taxonomy" id="1938745"/>
    <lineage>
        <taxon>Bacteria</taxon>
        <taxon>Bacillati</taxon>
        <taxon>Actinomycetota</taxon>
        <taxon>Actinomycetes</taxon>
        <taxon>Geodermatophilales</taxon>
        <taxon>Geodermatophilaceae</taxon>
        <taxon>Blastococcus</taxon>
    </lineage>
</organism>
<feature type="transmembrane region" description="Helical" evidence="2">
    <location>
        <begin position="78"/>
        <end position="99"/>
    </location>
</feature>
<gene>
    <name evidence="3" type="ORF">SAMN06272739_0244</name>
</gene>
<keyword evidence="4" id="KW-1185">Reference proteome</keyword>
<proteinExistence type="predicted"/>
<keyword evidence="2" id="KW-0472">Membrane</keyword>
<feature type="transmembrane region" description="Helical" evidence="2">
    <location>
        <begin position="111"/>
        <end position="132"/>
    </location>
</feature>
<evidence type="ECO:0000256" key="2">
    <source>
        <dbReference type="SAM" id="Phobius"/>
    </source>
</evidence>
<protein>
    <submittedName>
        <fullName evidence="3">ATP synthase protein I</fullName>
    </submittedName>
</protein>
<accession>A0A286GE23</accession>
<feature type="compositionally biased region" description="Basic and acidic residues" evidence="1">
    <location>
        <begin position="162"/>
        <end position="171"/>
    </location>
</feature>
<keyword evidence="2" id="KW-0812">Transmembrane</keyword>
<dbReference type="AlphaFoldDB" id="A0A286GE23"/>
<keyword evidence="2" id="KW-1133">Transmembrane helix</keyword>
<evidence type="ECO:0000313" key="3">
    <source>
        <dbReference type="EMBL" id="SOD93264.1"/>
    </source>
</evidence>
<dbReference type="EMBL" id="OCNK01000001">
    <property type="protein sequence ID" value="SOD93264.1"/>
    <property type="molecule type" value="Genomic_DNA"/>
</dbReference>